<protein>
    <submittedName>
        <fullName evidence="6">DoxX-like family protein</fullName>
    </submittedName>
</protein>
<dbReference type="InterPro" id="IPR032808">
    <property type="entry name" value="DoxX"/>
</dbReference>
<feature type="transmembrane region" description="Helical" evidence="5">
    <location>
        <begin position="46"/>
        <end position="65"/>
    </location>
</feature>
<keyword evidence="4 5" id="KW-0472">Membrane</keyword>
<dbReference type="EMBL" id="FQUQ01000001">
    <property type="protein sequence ID" value="SHE52749.1"/>
    <property type="molecule type" value="Genomic_DNA"/>
</dbReference>
<proteinExistence type="predicted"/>
<dbReference type="Proteomes" id="UP000184287">
    <property type="component" value="Unassembled WGS sequence"/>
</dbReference>
<evidence type="ECO:0000313" key="6">
    <source>
        <dbReference type="EMBL" id="SHE52749.1"/>
    </source>
</evidence>
<comment type="subcellular location">
    <subcellularLocation>
        <location evidence="1">Membrane</location>
        <topology evidence="1">Multi-pass membrane protein</topology>
    </subcellularLocation>
</comment>
<evidence type="ECO:0000256" key="2">
    <source>
        <dbReference type="ARBA" id="ARBA00022692"/>
    </source>
</evidence>
<evidence type="ECO:0000256" key="5">
    <source>
        <dbReference type="SAM" id="Phobius"/>
    </source>
</evidence>
<reference evidence="7" key="1">
    <citation type="submission" date="2016-11" db="EMBL/GenBank/DDBJ databases">
        <authorList>
            <person name="Varghese N."/>
            <person name="Submissions S."/>
        </authorList>
    </citation>
    <scope>NUCLEOTIDE SEQUENCE [LARGE SCALE GENOMIC DNA]</scope>
    <source>
        <strain evidence="7">DSM 16990</strain>
    </source>
</reference>
<organism evidence="6 7">
    <name type="scientific">Pedobacter caeni</name>
    <dbReference type="NCBI Taxonomy" id="288992"/>
    <lineage>
        <taxon>Bacteria</taxon>
        <taxon>Pseudomonadati</taxon>
        <taxon>Bacteroidota</taxon>
        <taxon>Sphingobacteriia</taxon>
        <taxon>Sphingobacteriales</taxon>
        <taxon>Sphingobacteriaceae</taxon>
        <taxon>Pedobacter</taxon>
    </lineage>
</organism>
<name>A0A1M4U7K5_9SPHI</name>
<evidence type="ECO:0000313" key="7">
    <source>
        <dbReference type="Proteomes" id="UP000184287"/>
    </source>
</evidence>
<evidence type="ECO:0000256" key="1">
    <source>
        <dbReference type="ARBA" id="ARBA00004141"/>
    </source>
</evidence>
<keyword evidence="7" id="KW-1185">Reference proteome</keyword>
<keyword evidence="3 5" id="KW-1133">Transmembrane helix</keyword>
<keyword evidence="2 5" id="KW-0812">Transmembrane</keyword>
<dbReference type="Pfam" id="PF07681">
    <property type="entry name" value="DoxX"/>
    <property type="match status" value="1"/>
</dbReference>
<evidence type="ECO:0000256" key="3">
    <source>
        <dbReference type="ARBA" id="ARBA00022989"/>
    </source>
</evidence>
<dbReference type="GO" id="GO:0016020">
    <property type="term" value="C:membrane"/>
    <property type="evidence" value="ECO:0007669"/>
    <property type="project" value="UniProtKB-SubCell"/>
</dbReference>
<feature type="transmembrane region" description="Helical" evidence="5">
    <location>
        <begin position="72"/>
        <end position="91"/>
    </location>
</feature>
<dbReference type="STRING" id="288992.SAMN04488522_101459"/>
<evidence type="ECO:0000256" key="4">
    <source>
        <dbReference type="ARBA" id="ARBA00023136"/>
    </source>
</evidence>
<feature type="transmembrane region" description="Helical" evidence="5">
    <location>
        <begin position="97"/>
        <end position="115"/>
    </location>
</feature>
<sequence>MKIVKTVLCVLFGLMFINAGLSKFFNYMPMPEMTAEQMKLMEAFVKISWLFPLVGVIEIIGGLLFMLPKYRALGAIVILPVMVGVIVHNAIYEPSGLAIALPFFLINLWIIADNWRKYQPMISESKT</sequence>
<dbReference type="AlphaFoldDB" id="A0A1M4U7K5"/>
<accession>A0A1M4U7K5</accession>
<gene>
    <name evidence="6" type="ORF">SAMN04488522_101459</name>
</gene>
<dbReference type="OrthoDB" id="8161897at2"/>
<dbReference type="RefSeq" id="WP_073226859.1">
    <property type="nucleotide sequence ID" value="NZ_FQUQ01000001.1"/>
</dbReference>